<dbReference type="InterPro" id="IPR013762">
    <property type="entry name" value="Integrase-like_cat_sf"/>
</dbReference>
<dbReference type="GO" id="GO:0003677">
    <property type="term" value="F:DNA binding"/>
    <property type="evidence" value="ECO:0007669"/>
    <property type="project" value="InterPro"/>
</dbReference>
<evidence type="ECO:0000256" key="1">
    <source>
        <dbReference type="ARBA" id="ARBA00023172"/>
    </source>
</evidence>
<comment type="caution">
    <text evidence="3">The sequence shown here is derived from an EMBL/GenBank/DDBJ whole genome shotgun (WGS) entry which is preliminary data.</text>
</comment>
<dbReference type="SUPFAM" id="SSF56349">
    <property type="entry name" value="DNA breaking-rejoining enzymes"/>
    <property type="match status" value="1"/>
</dbReference>
<dbReference type="PANTHER" id="PTHR33050">
    <property type="entry name" value="REVERSE TRANSCRIPTASE DOMAIN-CONTAINING PROTEIN"/>
    <property type="match status" value="1"/>
</dbReference>
<dbReference type="EMBL" id="LWDE02001522">
    <property type="protein sequence ID" value="KAE8240113.1"/>
    <property type="molecule type" value="Genomic_DNA"/>
</dbReference>
<dbReference type="Gene3D" id="1.10.443.10">
    <property type="entry name" value="Intergrase catalytic core"/>
    <property type="match status" value="1"/>
</dbReference>
<dbReference type="GO" id="GO:0015074">
    <property type="term" value="P:DNA integration"/>
    <property type="evidence" value="ECO:0007669"/>
    <property type="project" value="InterPro"/>
</dbReference>
<dbReference type="InterPro" id="IPR043502">
    <property type="entry name" value="DNA/RNA_pol_sf"/>
</dbReference>
<dbReference type="InterPro" id="IPR052055">
    <property type="entry name" value="Hepadnavirus_pol/RT"/>
</dbReference>
<gene>
    <name evidence="3" type="ORF">A4X06_0g7906</name>
</gene>
<accession>A0A8X7ST99</accession>
<name>A0A8X7ST99_9BASI</name>
<dbReference type="GO" id="GO:0006310">
    <property type="term" value="P:DNA recombination"/>
    <property type="evidence" value="ECO:0007669"/>
    <property type="project" value="UniProtKB-KW"/>
</dbReference>
<dbReference type="Proteomes" id="UP000077684">
    <property type="component" value="Unassembled WGS sequence"/>
</dbReference>
<protein>
    <recommendedName>
        <fullName evidence="5">Tyr recombinase domain-containing protein</fullName>
    </recommendedName>
</protein>
<proteinExistence type="predicted"/>
<organism evidence="3 4">
    <name type="scientific">Tilletia controversa</name>
    <name type="common">dwarf bunt fungus</name>
    <dbReference type="NCBI Taxonomy" id="13291"/>
    <lineage>
        <taxon>Eukaryota</taxon>
        <taxon>Fungi</taxon>
        <taxon>Dikarya</taxon>
        <taxon>Basidiomycota</taxon>
        <taxon>Ustilaginomycotina</taxon>
        <taxon>Exobasidiomycetes</taxon>
        <taxon>Tilletiales</taxon>
        <taxon>Tilletiaceae</taxon>
        <taxon>Tilletia</taxon>
    </lineage>
</organism>
<sequence>MRVEGVPRSSQVHGGSPCRRHHQEDVCHHQRLAFIEKVENESATDTTWAHAASPSALITTSASSAEAPAAPSPDALSLRAHHLPRALRLEPKAWLELLSKYDLLGKYGKIVPALQEGLDIGIKPPANTYIAKHHQSALLLPDEVKKIFSKELAAGRYAGPFDSFALKRIVGDNYQTSPLGLRLKANGKYRPIQDFSHGSNSCPSVNSTLRPDDWPTTWCSFHEICRILLMHPRTSQAYVRGVTSAFRQVPLHPSQWASTVVEWDGQFYVDLFLDFGLGPACGAYGLFADAYADIIRAAGIATTAHWVDDNVFLRVPKGELELLNTKRGKLRQFLDPTPKHSGGRTYWTSADGTEYTENYEHSVCPQPHSQDGYHMGLQDIDDISSKLGWPWKPEKDAPWASTFRYAGIIYNIATREVSLPESKRTKYLATIAEIRENARQHEGRYKVQDIERLHGQCQWATHIHEEGKWHVRAFQTFLRTAPIDPSARYQWRRGSPDIKTDLDWWETALLQSDYWRSFDPKPPVDLDCYCDGSTLFGVALSIKGRERAYPLRQEFAAKSDIKTIEALALELAVLTLVAMGYRNQRVLVHTENTAVFGAFKKGRMAADEANQVLERVARHESEARLSIQLNIEEDRRSPAKPELVELWIAEAAGIKSGGYLKDWVCGLKAWHTLNGVPWLDDDRMRLVKRGAKYTQPPPKPPRAPMTEEWLRQVLPAAKLDDPLELAVAATATCGVWGLFRLGELVVGDEPFHPSRNVTRADITTEMVGAILTATVKIPRTKTQHHGESVVLVSQPRPADPIGLLTLHTMRNPATQPAQTPLFAYRKGNDLVSLTKDTFLTKIAEIARRVGATDIHGHSMRIGGCTTLLKRGMAPDKVMLHGRWNSSTWKRYVREHAEILAPLLTPYHRPTGDACPRLTSLYR</sequence>
<reference evidence="3" key="2">
    <citation type="journal article" date="2019" name="IMA Fungus">
        <title>Genome sequencing and comparison of five Tilletia species to identify candidate genes for the detection of regulated species infecting wheat.</title>
        <authorList>
            <person name="Nguyen H.D.T."/>
            <person name="Sultana T."/>
            <person name="Kesanakurti P."/>
            <person name="Hambleton S."/>
        </authorList>
    </citation>
    <scope>NUCLEOTIDE SEQUENCE</scope>
    <source>
        <strain evidence="3">DAOMC 236426</strain>
    </source>
</reference>
<keyword evidence="1" id="KW-0233">DNA recombination</keyword>
<reference evidence="3" key="1">
    <citation type="submission" date="2016-04" db="EMBL/GenBank/DDBJ databases">
        <authorList>
            <person name="Nguyen H.D."/>
            <person name="Samba Siva P."/>
            <person name="Cullis J."/>
            <person name="Levesque C.A."/>
            <person name="Hambleton S."/>
        </authorList>
    </citation>
    <scope>NUCLEOTIDE SEQUENCE</scope>
    <source>
        <strain evidence="3">DAOMC 236426</strain>
    </source>
</reference>
<keyword evidence="4" id="KW-1185">Reference proteome</keyword>
<evidence type="ECO:0000256" key="2">
    <source>
        <dbReference type="SAM" id="MobiDB-lite"/>
    </source>
</evidence>
<evidence type="ECO:0000313" key="3">
    <source>
        <dbReference type="EMBL" id="KAE8240113.1"/>
    </source>
</evidence>
<evidence type="ECO:0000313" key="4">
    <source>
        <dbReference type="Proteomes" id="UP000077684"/>
    </source>
</evidence>
<dbReference type="SUPFAM" id="SSF56672">
    <property type="entry name" value="DNA/RNA polymerases"/>
    <property type="match status" value="1"/>
</dbReference>
<feature type="region of interest" description="Disordered" evidence="2">
    <location>
        <begin position="1"/>
        <end position="23"/>
    </location>
</feature>
<dbReference type="PANTHER" id="PTHR33050:SF7">
    <property type="entry name" value="RIBONUCLEASE H"/>
    <property type="match status" value="1"/>
</dbReference>
<evidence type="ECO:0008006" key="5">
    <source>
        <dbReference type="Google" id="ProtNLM"/>
    </source>
</evidence>
<dbReference type="InterPro" id="IPR011010">
    <property type="entry name" value="DNA_brk_join_enz"/>
</dbReference>
<dbReference type="AlphaFoldDB" id="A0A8X7ST99"/>